<comment type="caution">
    <text evidence="2">The sequence shown here is derived from an EMBL/GenBank/DDBJ whole genome shotgun (WGS) entry which is preliminary data.</text>
</comment>
<reference evidence="2 3" key="1">
    <citation type="journal article" date="2023" name="Elife">
        <title>Identification of key yeast species and microbe-microbe interactions impacting larval growth of Drosophila in the wild.</title>
        <authorList>
            <person name="Mure A."/>
            <person name="Sugiura Y."/>
            <person name="Maeda R."/>
            <person name="Honda K."/>
            <person name="Sakurai N."/>
            <person name="Takahashi Y."/>
            <person name="Watada M."/>
            <person name="Katoh T."/>
            <person name="Gotoh A."/>
            <person name="Gotoh Y."/>
            <person name="Taniguchi I."/>
            <person name="Nakamura K."/>
            <person name="Hayashi T."/>
            <person name="Katayama T."/>
            <person name="Uemura T."/>
            <person name="Hattori Y."/>
        </authorList>
    </citation>
    <scope>NUCLEOTIDE SEQUENCE [LARGE SCALE GENOMIC DNA]</scope>
    <source>
        <strain evidence="2 3">KH-74</strain>
    </source>
</reference>
<evidence type="ECO:0000256" key="1">
    <source>
        <dbReference type="SAM" id="MobiDB-lite"/>
    </source>
</evidence>
<dbReference type="Proteomes" id="UP001377567">
    <property type="component" value="Unassembled WGS sequence"/>
</dbReference>
<gene>
    <name evidence="2" type="ORF">DAKH74_036890</name>
</gene>
<evidence type="ECO:0000313" key="2">
    <source>
        <dbReference type="EMBL" id="GMM57073.1"/>
    </source>
</evidence>
<accession>A0AAV5S2G7</accession>
<name>A0AAV5S2G7_MAUHU</name>
<proteinExistence type="predicted"/>
<organism evidence="2 3">
    <name type="scientific">Maudiozyma humilis</name>
    <name type="common">Sour dough yeast</name>
    <name type="synonym">Kazachstania humilis</name>
    <dbReference type="NCBI Taxonomy" id="51915"/>
    <lineage>
        <taxon>Eukaryota</taxon>
        <taxon>Fungi</taxon>
        <taxon>Dikarya</taxon>
        <taxon>Ascomycota</taxon>
        <taxon>Saccharomycotina</taxon>
        <taxon>Saccharomycetes</taxon>
        <taxon>Saccharomycetales</taxon>
        <taxon>Saccharomycetaceae</taxon>
        <taxon>Maudiozyma</taxon>
    </lineage>
</organism>
<dbReference type="EMBL" id="BTGD01000011">
    <property type="protein sequence ID" value="GMM57073.1"/>
    <property type="molecule type" value="Genomic_DNA"/>
</dbReference>
<feature type="region of interest" description="Disordered" evidence="1">
    <location>
        <begin position="336"/>
        <end position="371"/>
    </location>
</feature>
<protein>
    <submittedName>
        <fullName evidence="2">Uncharacterized protein</fullName>
    </submittedName>
</protein>
<evidence type="ECO:0000313" key="3">
    <source>
        <dbReference type="Proteomes" id="UP001377567"/>
    </source>
</evidence>
<sequence length="371" mass="40308">MSYHTRDYSTGLSLLLLDLHAAPTPPATLALAVAAEHRLAALLPAYTAALAHARTLYTHNTAPHASLRWRMRDPHAPFRGSTLAQALGPGASPNAVDTIGEALLSAGTISPRTTLGGWLRWGNARHFHRDTEYTWTQPPSDAQYTAYAAYERARVAIETTLCALLSRPELRGFRGPHASGRYAREHTVPFASVRGDGRVFMRGPHGLIAVLHCCPGTLAVWDTPLCLPRASELKLRVLHRWVEGTCSDEEAVQAEWDSAGAAGRLPADWAGLFLLLLYELPGGLLRCDPGNEWTVLPGYEAVWQQLGELLRCTDPLQLPPSVRDAAVRGETDALVPGDTAALQPGDTNTNADTDSDDEFVPLPFNVTPRLQ</sequence>
<keyword evidence="3" id="KW-1185">Reference proteome</keyword>
<dbReference type="AlphaFoldDB" id="A0AAV5S2G7"/>